<dbReference type="Gene3D" id="2.40.128.20">
    <property type="match status" value="1"/>
</dbReference>
<keyword evidence="2" id="KW-1185">Reference proteome</keyword>
<protein>
    <submittedName>
        <fullName evidence="1">(diamondback moth) hypothetical protein</fullName>
    </submittedName>
</protein>
<dbReference type="OrthoDB" id="9971011at2759"/>
<organism evidence="1 2">
    <name type="scientific">Plutella xylostella</name>
    <name type="common">Diamondback moth</name>
    <name type="synonym">Plutella maculipennis</name>
    <dbReference type="NCBI Taxonomy" id="51655"/>
    <lineage>
        <taxon>Eukaryota</taxon>
        <taxon>Metazoa</taxon>
        <taxon>Ecdysozoa</taxon>
        <taxon>Arthropoda</taxon>
        <taxon>Hexapoda</taxon>
        <taxon>Insecta</taxon>
        <taxon>Pterygota</taxon>
        <taxon>Neoptera</taxon>
        <taxon>Endopterygota</taxon>
        <taxon>Lepidoptera</taxon>
        <taxon>Glossata</taxon>
        <taxon>Ditrysia</taxon>
        <taxon>Yponomeutoidea</taxon>
        <taxon>Plutellidae</taxon>
        <taxon>Plutella</taxon>
    </lineage>
</organism>
<dbReference type="InterPro" id="IPR012674">
    <property type="entry name" value="Calycin"/>
</dbReference>
<dbReference type="AlphaFoldDB" id="A0A8S4DUT6"/>
<sequence length="136" mass="15345">MSFFGKKYQKTDIENVLELMDALNVSEKIRAVLRNTESHSTFIKNADGSIQYVVTHNGNTLVDQKIVLGEEADFTTPDGTVTKNTFTLEGDTLKATMKTPDGKLLHFDRHFQGDVLRMEIYLDGLDLKGIVHYHVV</sequence>
<dbReference type="EMBL" id="CAJHNJ030000008">
    <property type="protein sequence ID" value="CAG9104790.1"/>
    <property type="molecule type" value="Genomic_DNA"/>
</dbReference>
<comment type="caution">
    <text evidence="1">The sequence shown here is derived from an EMBL/GenBank/DDBJ whole genome shotgun (WGS) entry which is preliminary data.</text>
</comment>
<proteinExistence type="predicted"/>
<evidence type="ECO:0000313" key="2">
    <source>
        <dbReference type="Proteomes" id="UP000653454"/>
    </source>
</evidence>
<reference evidence="1" key="1">
    <citation type="submission" date="2020-11" db="EMBL/GenBank/DDBJ databases">
        <authorList>
            <person name="Whiteford S."/>
        </authorList>
    </citation>
    <scope>NUCLEOTIDE SEQUENCE</scope>
</reference>
<accession>A0A8S4DUT6</accession>
<dbReference type="Proteomes" id="UP000653454">
    <property type="component" value="Unassembled WGS sequence"/>
</dbReference>
<gene>
    <name evidence="1" type="ORF">PLXY2_LOCUS3284</name>
</gene>
<name>A0A8S4DUT6_PLUXY</name>
<evidence type="ECO:0000313" key="1">
    <source>
        <dbReference type="EMBL" id="CAG9104790.1"/>
    </source>
</evidence>
<dbReference type="SUPFAM" id="SSF50814">
    <property type="entry name" value="Lipocalins"/>
    <property type="match status" value="1"/>
</dbReference>
<dbReference type="CDD" id="cd00742">
    <property type="entry name" value="FABP"/>
    <property type="match status" value="1"/>
</dbReference>